<accession>W7MSI3</accession>
<protein>
    <submittedName>
        <fullName evidence="1">Uncharacterized protein</fullName>
    </submittedName>
</protein>
<dbReference type="Proteomes" id="UP000009096">
    <property type="component" value="Chromosome 4"/>
</dbReference>
<dbReference type="EMBL" id="DS022260">
    <property type="protein sequence ID" value="EWG54066.1"/>
    <property type="molecule type" value="Genomic_DNA"/>
</dbReference>
<dbReference type="GeneID" id="30074111"/>
<dbReference type="RefSeq" id="XP_018760257.1">
    <property type="nucleotide sequence ID" value="XM_018906491.1"/>
</dbReference>
<name>W7MSI3_GIBM7</name>
<keyword evidence="2" id="KW-1185">Reference proteome</keyword>
<proteinExistence type="predicted"/>
<reference evidence="1 2" key="1">
    <citation type="journal article" date="2010" name="Nature">
        <title>Comparative genomics reveals mobile pathogenicity chromosomes in Fusarium.</title>
        <authorList>
            <person name="Ma L.J."/>
            <person name="van der Does H.C."/>
            <person name="Borkovich K.A."/>
            <person name="Coleman J.J."/>
            <person name="Daboussi M.J."/>
            <person name="Di Pietro A."/>
            <person name="Dufresne M."/>
            <person name="Freitag M."/>
            <person name="Grabherr M."/>
            <person name="Henrissat B."/>
            <person name="Houterman P.M."/>
            <person name="Kang S."/>
            <person name="Shim W.B."/>
            <person name="Woloshuk C."/>
            <person name="Xie X."/>
            <person name="Xu J.R."/>
            <person name="Antoniw J."/>
            <person name="Baker S.E."/>
            <person name="Bluhm B.H."/>
            <person name="Breakspear A."/>
            <person name="Brown D.W."/>
            <person name="Butchko R.A."/>
            <person name="Chapman S."/>
            <person name="Coulson R."/>
            <person name="Coutinho P.M."/>
            <person name="Danchin E.G."/>
            <person name="Diener A."/>
            <person name="Gale L.R."/>
            <person name="Gardiner D.M."/>
            <person name="Goff S."/>
            <person name="Hammond-Kosack K.E."/>
            <person name="Hilburn K."/>
            <person name="Hua-Van A."/>
            <person name="Jonkers W."/>
            <person name="Kazan K."/>
            <person name="Kodira C.D."/>
            <person name="Koehrsen M."/>
            <person name="Kumar L."/>
            <person name="Lee Y.H."/>
            <person name="Li L."/>
            <person name="Manners J.M."/>
            <person name="Miranda-Saavedra D."/>
            <person name="Mukherjee M."/>
            <person name="Park G."/>
            <person name="Park J."/>
            <person name="Park S.Y."/>
            <person name="Proctor R.H."/>
            <person name="Regev A."/>
            <person name="Ruiz-Roldan M.C."/>
            <person name="Sain D."/>
            <person name="Sakthikumar S."/>
            <person name="Sykes S."/>
            <person name="Schwartz D.C."/>
            <person name="Turgeon B.G."/>
            <person name="Wapinski I."/>
            <person name="Yoder O."/>
            <person name="Young S."/>
            <person name="Zeng Q."/>
            <person name="Zhou S."/>
            <person name="Galagan J."/>
            <person name="Cuomo C.A."/>
            <person name="Kistler H.C."/>
            <person name="Rep M."/>
        </authorList>
    </citation>
    <scope>NUCLEOTIDE SEQUENCE [LARGE SCALE GENOMIC DNA]</scope>
    <source>
        <strain evidence="2">M3125 / FGSC 7600</strain>
    </source>
</reference>
<evidence type="ECO:0000313" key="2">
    <source>
        <dbReference type="Proteomes" id="UP000009096"/>
    </source>
</evidence>
<gene>
    <name evidence="1" type="ORF">FVEG_17235</name>
</gene>
<dbReference type="KEGG" id="fvr:FVEG_17235"/>
<evidence type="ECO:0000313" key="1">
    <source>
        <dbReference type="EMBL" id="EWG54066.1"/>
    </source>
</evidence>
<dbReference type="EMBL" id="CM000581">
    <property type="protein sequence ID" value="EWG54066.1"/>
    <property type="molecule type" value="Genomic_DNA"/>
</dbReference>
<organism evidence="1 2">
    <name type="scientific">Gibberella moniliformis (strain M3125 / FGSC 7600)</name>
    <name type="common">Maize ear and stalk rot fungus</name>
    <name type="synonym">Fusarium verticillioides</name>
    <dbReference type="NCBI Taxonomy" id="334819"/>
    <lineage>
        <taxon>Eukaryota</taxon>
        <taxon>Fungi</taxon>
        <taxon>Dikarya</taxon>
        <taxon>Ascomycota</taxon>
        <taxon>Pezizomycotina</taxon>
        <taxon>Sordariomycetes</taxon>
        <taxon>Hypocreomycetidae</taxon>
        <taxon>Hypocreales</taxon>
        <taxon>Nectriaceae</taxon>
        <taxon>Fusarium</taxon>
        <taxon>Fusarium fujikuroi species complex</taxon>
    </lineage>
</organism>
<sequence>MIETYDKPPETILFWQCRQRLDTKTKCKYLNNKENMTCNGCKSKRGKGDVALDQYKRKIGVLQKVEGVVEYWEHLEPKDSIQEGGTGV</sequence>
<dbReference type="AlphaFoldDB" id="W7MSI3"/>
<dbReference type="VEuPathDB" id="FungiDB:FVEG_17235"/>